<dbReference type="CDD" id="cd00383">
    <property type="entry name" value="trans_reg_C"/>
    <property type="match status" value="2"/>
</dbReference>
<feature type="domain" description="OmpR/PhoB-type" evidence="4">
    <location>
        <begin position="144"/>
        <end position="246"/>
    </location>
</feature>
<evidence type="ECO:0000256" key="2">
    <source>
        <dbReference type="PROSITE-ProRule" id="PRU01091"/>
    </source>
</evidence>
<evidence type="ECO:0000313" key="5">
    <source>
        <dbReference type="EMBL" id="ANJ87106.1"/>
    </source>
</evidence>
<dbReference type="EMBL" id="CP011253">
    <property type="protein sequence ID" value="ANJ87106.1"/>
    <property type="molecule type" value="Genomic_DNA"/>
</dbReference>
<keyword evidence="1 2" id="KW-0238">DNA-binding</keyword>
<sequence>MPMSPFDLDEVTNLVKRDGIAARLSEQEKRLLVLLAARAGTALDKHALMSALWGKRAQWMEDAALVQLVSRLRRSLAPLGLQRAIVTVARVGYRFDVPSSTSAIDSMNASMTPSDMNPSDEAARETSSVCLNSSHDGVTVVDATASASCAPPLSHGVACDGHGEVRRHGVTVRIPQIEYRLLCALRSPANVAHDKRTLIAMLWPTRPDQDDTNLMQVVSRLRRKLIPLGLHRHIVTVPRIGYRFESCVDADTALMPEAPDTSPTPSPPRPSTGRPGRLRDWLPTTLPRALRTLTRHLRWRSR</sequence>
<evidence type="ECO:0000259" key="4">
    <source>
        <dbReference type="PROSITE" id="PS51755"/>
    </source>
</evidence>
<feature type="region of interest" description="Disordered" evidence="3">
    <location>
        <begin position="254"/>
        <end position="281"/>
    </location>
</feature>
<feature type="compositionally biased region" description="Low complexity" evidence="3">
    <location>
        <begin position="271"/>
        <end position="281"/>
    </location>
</feature>
<proteinExistence type="predicted"/>
<dbReference type="RefSeq" id="WP_052653124.1">
    <property type="nucleotide sequence ID" value="NZ_CP011253.3"/>
</dbReference>
<dbReference type="InterPro" id="IPR001867">
    <property type="entry name" value="OmpR/PhoB-type_DNA-bd"/>
</dbReference>
<dbReference type="Proteomes" id="UP000035050">
    <property type="component" value="Chromosome"/>
</dbReference>
<protein>
    <recommendedName>
        <fullName evidence="4">OmpR/PhoB-type domain-containing protein</fullName>
    </recommendedName>
</protein>
<dbReference type="Gene3D" id="1.10.10.10">
    <property type="entry name" value="Winged helix-like DNA-binding domain superfamily/Winged helix DNA-binding domain"/>
    <property type="match status" value="2"/>
</dbReference>
<dbReference type="KEGG" id="pox:MB84_31080"/>
<dbReference type="SUPFAM" id="SSF46894">
    <property type="entry name" value="C-terminal effector domain of the bipartite response regulators"/>
    <property type="match status" value="2"/>
</dbReference>
<feature type="DNA-binding region" description="OmpR/PhoB-type" evidence="2">
    <location>
        <begin position="1"/>
        <end position="97"/>
    </location>
</feature>
<gene>
    <name evidence="5" type="ORF">MB84_31080</name>
</gene>
<dbReference type="PROSITE" id="PS51755">
    <property type="entry name" value="OMPR_PHOB"/>
    <property type="match status" value="2"/>
</dbReference>
<evidence type="ECO:0000256" key="3">
    <source>
        <dbReference type="SAM" id="MobiDB-lite"/>
    </source>
</evidence>
<accession>A0A192B134</accession>
<organism evidence="5 6">
    <name type="scientific">Pandoraea oxalativorans</name>
    <dbReference type="NCBI Taxonomy" id="573737"/>
    <lineage>
        <taxon>Bacteria</taxon>
        <taxon>Pseudomonadati</taxon>
        <taxon>Pseudomonadota</taxon>
        <taxon>Betaproteobacteria</taxon>
        <taxon>Burkholderiales</taxon>
        <taxon>Burkholderiaceae</taxon>
        <taxon>Pandoraea</taxon>
    </lineage>
</organism>
<dbReference type="OrthoDB" id="8958335at2"/>
<feature type="domain" description="OmpR/PhoB-type" evidence="4">
    <location>
        <begin position="1"/>
        <end position="97"/>
    </location>
</feature>
<dbReference type="Pfam" id="PF00486">
    <property type="entry name" value="Trans_reg_C"/>
    <property type="match status" value="2"/>
</dbReference>
<evidence type="ECO:0000256" key="1">
    <source>
        <dbReference type="ARBA" id="ARBA00023125"/>
    </source>
</evidence>
<dbReference type="InterPro" id="IPR016032">
    <property type="entry name" value="Sig_transdc_resp-reg_C-effctor"/>
</dbReference>
<dbReference type="SMART" id="SM00862">
    <property type="entry name" value="Trans_reg_C"/>
    <property type="match status" value="2"/>
</dbReference>
<dbReference type="GO" id="GO:0006355">
    <property type="term" value="P:regulation of DNA-templated transcription"/>
    <property type="evidence" value="ECO:0007669"/>
    <property type="project" value="InterPro"/>
</dbReference>
<dbReference type="GO" id="GO:0000160">
    <property type="term" value="P:phosphorelay signal transduction system"/>
    <property type="evidence" value="ECO:0007669"/>
    <property type="project" value="InterPro"/>
</dbReference>
<name>A0A192B134_9BURK</name>
<dbReference type="GO" id="GO:0003677">
    <property type="term" value="F:DNA binding"/>
    <property type="evidence" value="ECO:0007669"/>
    <property type="project" value="UniProtKB-UniRule"/>
</dbReference>
<evidence type="ECO:0000313" key="6">
    <source>
        <dbReference type="Proteomes" id="UP000035050"/>
    </source>
</evidence>
<dbReference type="InterPro" id="IPR036388">
    <property type="entry name" value="WH-like_DNA-bd_sf"/>
</dbReference>
<dbReference type="AlphaFoldDB" id="A0A192B134"/>
<reference evidence="5" key="1">
    <citation type="submission" date="2016-06" db="EMBL/GenBank/DDBJ databases">
        <title>Pandoraea oxalativorans DSM 23570 Genome Sequencing.</title>
        <authorList>
            <person name="Ee R."/>
            <person name="Lim Y.-L."/>
            <person name="Yong D."/>
            <person name="Yin W.-F."/>
            <person name="Chan K.-G."/>
        </authorList>
    </citation>
    <scope>NUCLEOTIDE SEQUENCE</scope>
    <source>
        <strain evidence="5">DSM 23570</strain>
    </source>
</reference>
<keyword evidence="6" id="KW-1185">Reference proteome</keyword>
<feature type="DNA-binding region" description="OmpR/PhoB-type" evidence="2">
    <location>
        <begin position="144"/>
        <end position="246"/>
    </location>
</feature>